<evidence type="ECO:0000256" key="4">
    <source>
        <dbReference type="ARBA" id="ARBA00013944"/>
    </source>
</evidence>
<accession>A0A0W0E1T1</accession>
<dbReference type="Proteomes" id="UP000054886">
    <property type="component" value="Unassembled WGS sequence"/>
</dbReference>
<dbReference type="VEuPathDB" id="FungiDB:GVI51_D04455"/>
<dbReference type="InterPro" id="IPR031415">
    <property type="entry name" value="Rrg8"/>
</dbReference>
<evidence type="ECO:0000313" key="7">
    <source>
        <dbReference type="Proteomes" id="UP000054886"/>
    </source>
</evidence>
<comment type="function">
    <text evidence="1">Required for respiratory activity and maintenance and expression of the mitochondrial genome.</text>
</comment>
<evidence type="ECO:0000256" key="5">
    <source>
        <dbReference type="ARBA" id="ARBA00023128"/>
    </source>
</evidence>
<evidence type="ECO:0000256" key="1">
    <source>
        <dbReference type="ARBA" id="ARBA00003548"/>
    </source>
</evidence>
<protein>
    <recommendedName>
        <fullName evidence="4">Required for respiratory growth protein 8, mitochondrial</fullName>
    </recommendedName>
</protein>
<dbReference type="EMBL" id="LLZZ01000131">
    <property type="protein sequence ID" value="KTB01310.1"/>
    <property type="molecule type" value="Genomic_DNA"/>
</dbReference>
<comment type="caution">
    <text evidence="6">The sequence shown here is derived from an EMBL/GenBank/DDBJ whole genome shotgun (WGS) entry which is preliminary data.</text>
</comment>
<dbReference type="VEuPathDB" id="FungiDB:GWK60_D04675"/>
<sequence length="260" mass="30218">MPRLERNVYKGLITSLSRKKPSNSLAVKESPLLTKFERWSGKRMKLYFESEDSFEHYGLRDLKLPHNMLANKLASPIRAERNTRYRIPKEFLIKLNLYKDATNNVLQLKANFNGVTGLGSTYIHNNKKCLEMKFCDISRWSSRQPLKVPPLPIVADKSALLKDYENQLTRELNEFFSKLKTTSKHDHNTVKLYVSTENNLLMDVDTQGSLCINLQSITDKLPHTMLETVTNAPIHISAYSNMDFLTTLHRLLGYYRHRNR</sequence>
<dbReference type="VEuPathDB" id="FungiDB:B1J91_D04488g"/>
<dbReference type="AlphaFoldDB" id="A0A0W0E1T1"/>
<proteinExistence type="inferred from homology"/>
<comment type="similarity">
    <text evidence="3">Belongs to the RRG8 family.</text>
</comment>
<evidence type="ECO:0000256" key="3">
    <source>
        <dbReference type="ARBA" id="ARBA00006716"/>
    </source>
</evidence>
<dbReference type="GO" id="GO:0005739">
    <property type="term" value="C:mitochondrion"/>
    <property type="evidence" value="ECO:0007669"/>
    <property type="project" value="UniProtKB-SubCell"/>
</dbReference>
<evidence type="ECO:0000256" key="2">
    <source>
        <dbReference type="ARBA" id="ARBA00004173"/>
    </source>
</evidence>
<dbReference type="VEuPathDB" id="FungiDB:CAGL0D04488g"/>
<reference evidence="6 7" key="1">
    <citation type="submission" date="2015-10" db="EMBL/GenBank/DDBJ databases">
        <title>Draft genomes sequences of Candida glabrata isolates 1A, 1B, 2A, 2B, 3A and 3B.</title>
        <authorList>
            <person name="Haavelsrud O.E."/>
            <person name="Gaustad P."/>
        </authorList>
    </citation>
    <scope>NUCLEOTIDE SEQUENCE [LARGE SCALE GENOMIC DNA]</scope>
    <source>
        <strain evidence="6">910700640</strain>
    </source>
</reference>
<keyword evidence="5" id="KW-0496">Mitochondrion</keyword>
<name>A0A0W0E1T1_CANGB</name>
<organism evidence="6 7">
    <name type="scientific">Candida glabrata</name>
    <name type="common">Yeast</name>
    <name type="synonym">Torulopsis glabrata</name>
    <dbReference type="NCBI Taxonomy" id="5478"/>
    <lineage>
        <taxon>Eukaryota</taxon>
        <taxon>Fungi</taxon>
        <taxon>Dikarya</taxon>
        <taxon>Ascomycota</taxon>
        <taxon>Saccharomycotina</taxon>
        <taxon>Saccharomycetes</taxon>
        <taxon>Saccharomycetales</taxon>
        <taxon>Saccharomycetaceae</taxon>
        <taxon>Nakaseomyces</taxon>
    </lineage>
</organism>
<dbReference type="Pfam" id="PF17068">
    <property type="entry name" value="RRG8"/>
    <property type="match status" value="1"/>
</dbReference>
<gene>
    <name evidence="6" type="ORF">AO440_000804</name>
</gene>
<comment type="subcellular location">
    <subcellularLocation>
        <location evidence="2">Mitochondrion</location>
    </subcellularLocation>
</comment>
<evidence type="ECO:0000313" key="6">
    <source>
        <dbReference type="EMBL" id="KTB01310.1"/>
    </source>
</evidence>